<keyword evidence="1 3" id="KW-0853">WD repeat</keyword>
<keyword evidence="2" id="KW-0677">Repeat</keyword>
<evidence type="ECO:0000256" key="3">
    <source>
        <dbReference type="PROSITE-ProRule" id="PRU00221"/>
    </source>
</evidence>
<dbReference type="EMBL" id="FNVU01000001">
    <property type="protein sequence ID" value="SEF55418.1"/>
    <property type="molecule type" value="Genomic_DNA"/>
</dbReference>
<accession>A0A1H5SZS6</accession>
<evidence type="ECO:0000313" key="5">
    <source>
        <dbReference type="Proteomes" id="UP000236754"/>
    </source>
</evidence>
<name>A0A1H5SZS6_9ACTN</name>
<dbReference type="InterPro" id="IPR015943">
    <property type="entry name" value="WD40/YVTN_repeat-like_dom_sf"/>
</dbReference>
<dbReference type="Proteomes" id="UP000236754">
    <property type="component" value="Unassembled WGS sequence"/>
</dbReference>
<sequence>MPAINGDTVRIVGAHEGAAGPVLVVVDPAGGVLLFSSSTGQDGVSRWDADSGALVWRSQDASVGGNALAAARPAGGRWVLAAAGEDGVVRWDGLTGQVLPGCDSGGDAVWGLAATCLPDGRAVLVGAGNGGGVHRWDAETGAALGAPLVGHGISVKCVAVQPLTGDTVMIASGGDDGCVRRWDAATGRALGNPLEASGGVVEVVMLPLGGGRTLIAAGDNEGFLYRWDAGSGEPLGHPVEIGAYTVPASAVHLAGRPTLFTFGADEVVRQWHAVTGEPTGGSWKGQAASCAVRADGTVLLATGTFTGDIVVRTLGR</sequence>
<dbReference type="PANTHER" id="PTHR19848">
    <property type="entry name" value="WD40 REPEAT PROTEIN"/>
    <property type="match status" value="1"/>
</dbReference>
<evidence type="ECO:0008006" key="6">
    <source>
        <dbReference type="Google" id="ProtNLM"/>
    </source>
</evidence>
<dbReference type="PANTHER" id="PTHR19848:SF8">
    <property type="entry name" value="F-BOX AND WD REPEAT DOMAIN CONTAINING 7"/>
    <property type="match status" value="1"/>
</dbReference>
<dbReference type="PROSITE" id="PS50082">
    <property type="entry name" value="WD_REPEATS_2"/>
    <property type="match status" value="1"/>
</dbReference>
<organism evidence="4 5">
    <name type="scientific">Actinacidiphila yanglinensis</name>
    <dbReference type="NCBI Taxonomy" id="310779"/>
    <lineage>
        <taxon>Bacteria</taxon>
        <taxon>Bacillati</taxon>
        <taxon>Actinomycetota</taxon>
        <taxon>Actinomycetes</taxon>
        <taxon>Kitasatosporales</taxon>
        <taxon>Streptomycetaceae</taxon>
        <taxon>Actinacidiphila</taxon>
    </lineage>
</organism>
<evidence type="ECO:0000313" key="4">
    <source>
        <dbReference type="EMBL" id="SEF55418.1"/>
    </source>
</evidence>
<feature type="repeat" description="WD" evidence="3">
    <location>
        <begin position="148"/>
        <end position="192"/>
    </location>
</feature>
<reference evidence="4 5" key="1">
    <citation type="submission" date="2016-10" db="EMBL/GenBank/DDBJ databases">
        <authorList>
            <person name="de Groot N.N."/>
        </authorList>
    </citation>
    <scope>NUCLEOTIDE SEQUENCE [LARGE SCALE GENOMIC DNA]</scope>
    <source>
        <strain evidence="4 5">CGMCC 4.2023</strain>
    </source>
</reference>
<dbReference type="AlphaFoldDB" id="A0A1H5SZS6"/>
<dbReference type="InterPro" id="IPR011047">
    <property type="entry name" value="Quinoprotein_ADH-like_sf"/>
</dbReference>
<gene>
    <name evidence="4" type="ORF">SAMN05216223_101318</name>
</gene>
<evidence type="ECO:0000256" key="1">
    <source>
        <dbReference type="ARBA" id="ARBA00022574"/>
    </source>
</evidence>
<evidence type="ECO:0000256" key="2">
    <source>
        <dbReference type="ARBA" id="ARBA00022737"/>
    </source>
</evidence>
<dbReference type="Gene3D" id="2.130.10.10">
    <property type="entry name" value="YVTN repeat-like/Quinoprotein amine dehydrogenase"/>
    <property type="match status" value="1"/>
</dbReference>
<dbReference type="InterPro" id="IPR001680">
    <property type="entry name" value="WD40_rpt"/>
</dbReference>
<keyword evidence="5" id="KW-1185">Reference proteome</keyword>
<protein>
    <recommendedName>
        <fullName evidence="6">WD domain-containing protein, G-beta repeat-containing protein</fullName>
    </recommendedName>
</protein>
<proteinExistence type="predicted"/>
<dbReference type="SUPFAM" id="SSF50998">
    <property type="entry name" value="Quinoprotein alcohol dehydrogenase-like"/>
    <property type="match status" value="1"/>
</dbReference>